<organism evidence="2 3">
    <name type="scientific">Corynebacterium falsenii</name>
    <dbReference type="NCBI Taxonomy" id="108486"/>
    <lineage>
        <taxon>Bacteria</taxon>
        <taxon>Bacillati</taxon>
        <taxon>Actinomycetota</taxon>
        <taxon>Actinomycetes</taxon>
        <taxon>Mycobacteriales</taxon>
        <taxon>Corynebacteriaceae</taxon>
        <taxon>Corynebacterium</taxon>
    </lineage>
</organism>
<dbReference type="EMBL" id="QXJK01000019">
    <property type="protein sequence ID" value="RIX33250.1"/>
    <property type="molecule type" value="Genomic_DNA"/>
</dbReference>
<feature type="compositionally biased region" description="Pro residues" evidence="1">
    <location>
        <begin position="27"/>
        <end position="39"/>
    </location>
</feature>
<accession>A0A418Q4K8</accession>
<gene>
    <name evidence="2" type="ORF">D3M95_10900</name>
</gene>
<evidence type="ECO:0000313" key="2">
    <source>
        <dbReference type="EMBL" id="RIX33250.1"/>
    </source>
</evidence>
<sequence>MVGLGCHDLLSHAASPPTPHTYVPHAPASPPTTHTPPAPHTHAPHTHAPHTHAPPKAPTPAAIRAR</sequence>
<reference evidence="2 3" key="1">
    <citation type="submission" date="2018-09" db="EMBL/GenBank/DDBJ databases">
        <title>Optimization and identification of Corynebacterium falsenii FN1-14 from fish paste.</title>
        <authorList>
            <person name="Daroonpunt R."/>
            <person name="Tanasupawat S."/>
        </authorList>
    </citation>
    <scope>NUCLEOTIDE SEQUENCE [LARGE SCALE GENOMIC DNA]</scope>
    <source>
        <strain evidence="2 3">FN1-14</strain>
    </source>
</reference>
<protein>
    <submittedName>
        <fullName evidence="2">Uncharacterized protein</fullName>
    </submittedName>
</protein>
<comment type="caution">
    <text evidence="2">The sequence shown here is derived from an EMBL/GenBank/DDBJ whole genome shotgun (WGS) entry which is preliminary data.</text>
</comment>
<proteinExistence type="predicted"/>
<dbReference type="AlphaFoldDB" id="A0A418Q4K8"/>
<name>A0A418Q4K8_9CORY</name>
<evidence type="ECO:0000313" key="3">
    <source>
        <dbReference type="Proteomes" id="UP000285278"/>
    </source>
</evidence>
<evidence type="ECO:0000256" key="1">
    <source>
        <dbReference type="SAM" id="MobiDB-lite"/>
    </source>
</evidence>
<dbReference type="Proteomes" id="UP000285278">
    <property type="component" value="Unassembled WGS sequence"/>
</dbReference>
<keyword evidence="3" id="KW-1185">Reference proteome</keyword>
<feature type="region of interest" description="Disordered" evidence="1">
    <location>
        <begin position="1"/>
        <end position="66"/>
    </location>
</feature>